<evidence type="ECO:0008006" key="3">
    <source>
        <dbReference type="Google" id="ProtNLM"/>
    </source>
</evidence>
<dbReference type="SUPFAM" id="SSF81901">
    <property type="entry name" value="HCP-like"/>
    <property type="match status" value="1"/>
</dbReference>
<name>A0A1Y2EMV2_9FUNG</name>
<gene>
    <name evidence="1" type="ORF">LY90DRAFT_403696</name>
</gene>
<dbReference type="AlphaFoldDB" id="A0A1Y2EMV2"/>
<accession>A0A1Y2EMV2</accession>
<reference evidence="1 2" key="1">
    <citation type="submission" date="2016-08" db="EMBL/GenBank/DDBJ databases">
        <title>A Parts List for Fungal Cellulosomes Revealed by Comparative Genomics.</title>
        <authorList>
            <consortium name="DOE Joint Genome Institute"/>
            <person name="Haitjema C.H."/>
            <person name="Gilmore S.P."/>
            <person name="Henske J.K."/>
            <person name="Solomon K.V."/>
            <person name="De Groot R."/>
            <person name="Kuo A."/>
            <person name="Mondo S.J."/>
            <person name="Salamov A.A."/>
            <person name="Labutti K."/>
            <person name="Zhao Z."/>
            <person name="Chiniquy J."/>
            <person name="Barry K."/>
            <person name="Brewer H.M."/>
            <person name="Purvine S.O."/>
            <person name="Wright A.T."/>
            <person name="Boxma B."/>
            <person name="Van Alen T."/>
            <person name="Hackstein J.H."/>
            <person name="Baker S.E."/>
            <person name="Grigoriev I.V."/>
            <person name="O'Malley M.A."/>
        </authorList>
    </citation>
    <scope>NUCLEOTIDE SEQUENCE [LARGE SCALE GENOMIC DNA]</scope>
    <source>
        <strain evidence="1 2">G1</strain>
    </source>
</reference>
<protein>
    <recommendedName>
        <fullName evidence="3">HCP-like protein</fullName>
    </recommendedName>
</protein>
<keyword evidence="2" id="KW-1185">Reference proteome</keyword>
<dbReference type="EMBL" id="MCOG01000037">
    <property type="protein sequence ID" value="ORY72862.1"/>
    <property type="molecule type" value="Genomic_DNA"/>
</dbReference>
<evidence type="ECO:0000313" key="2">
    <source>
        <dbReference type="Proteomes" id="UP000193920"/>
    </source>
</evidence>
<evidence type="ECO:0000313" key="1">
    <source>
        <dbReference type="EMBL" id="ORY72862.1"/>
    </source>
</evidence>
<sequence>MTNISSITLNEEKSIHYDKLFHYCSMAATQGHPKAQFLLGKLYLDGSLKFIKNDTSNYKFNSSIGLQWIRLSAENGYKKAKEFLIEIL</sequence>
<dbReference type="Proteomes" id="UP000193920">
    <property type="component" value="Unassembled WGS sequence"/>
</dbReference>
<dbReference type="Gene3D" id="1.25.40.10">
    <property type="entry name" value="Tetratricopeptide repeat domain"/>
    <property type="match status" value="1"/>
</dbReference>
<dbReference type="STRING" id="1754190.A0A1Y2EMV2"/>
<comment type="caution">
    <text evidence="1">The sequence shown here is derived from an EMBL/GenBank/DDBJ whole genome shotgun (WGS) entry which is preliminary data.</text>
</comment>
<dbReference type="InterPro" id="IPR011990">
    <property type="entry name" value="TPR-like_helical_dom_sf"/>
</dbReference>
<proteinExistence type="predicted"/>
<dbReference type="OrthoDB" id="5766527at2759"/>
<organism evidence="1 2">
    <name type="scientific">Neocallimastix californiae</name>
    <dbReference type="NCBI Taxonomy" id="1754190"/>
    <lineage>
        <taxon>Eukaryota</taxon>
        <taxon>Fungi</taxon>
        <taxon>Fungi incertae sedis</taxon>
        <taxon>Chytridiomycota</taxon>
        <taxon>Chytridiomycota incertae sedis</taxon>
        <taxon>Neocallimastigomycetes</taxon>
        <taxon>Neocallimastigales</taxon>
        <taxon>Neocallimastigaceae</taxon>
        <taxon>Neocallimastix</taxon>
    </lineage>
</organism>